<dbReference type="GO" id="GO:0030677">
    <property type="term" value="C:ribonuclease P complex"/>
    <property type="evidence" value="ECO:0007669"/>
    <property type="project" value="InterPro"/>
</dbReference>
<proteinExistence type="inferred from homology"/>
<organism evidence="7 8">
    <name type="scientific">Hamiltosporidium tvaerminnensis</name>
    <dbReference type="NCBI Taxonomy" id="1176355"/>
    <lineage>
        <taxon>Eukaryota</taxon>
        <taxon>Fungi</taxon>
        <taxon>Fungi incertae sedis</taxon>
        <taxon>Microsporidia</taxon>
        <taxon>Dubosqiidae</taxon>
        <taxon>Hamiltosporidium</taxon>
    </lineage>
</organism>
<evidence type="ECO:0000313" key="6">
    <source>
        <dbReference type="EMBL" id="TBU05213.1"/>
    </source>
</evidence>
<evidence type="ECO:0000256" key="1">
    <source>
        <dbReference type="ARBA" id="ARBA00004123"/>
    </source>
</evidence>
<dbReference type="InterPro" id="IPR038085">
    <property type="entry name" value="Rnp2-like_sf"/>
</dbReference>
<accession>A0A4Q9LYS1</accession>
<keyword evidence="8" id="KW-1185">Reference proteome</keyword>
<dbReference type="VEuPathDB" id="MicrosporidiaDB:CWI37_0037p0060"/>
<dbReference type="GO" id="GO:0033204">
    <property type="term" value="F:ribonuclease P RNA binding"/>
    <property type="evidence" value="ECO:0007669"/>
    <property type="project" value="InterPro"/>
</dbReference>
<dbReference type="GO" id="GO:0005634">
    <property type="term" value="C:nucleus"/>
    <property type="evidence" value="ECO:0007669"/>
    <property type="project" value="UniProtKB-SubCell"/>
</dbReference>
<sequence>MRQKFRYVAAKFTFNIQKTFIFSQEVLFLLIKDLLYQNFGEIGVAKLDTFILIEYLPANNICIFRVPLYVSKEVIYSLITCGSIDSLKCNISIFFISGGLRTLKKRIIKFVGDDKNNY</sequence>
<dbReference type="InterPro" id="IPR002759">
    <property type="entry name" value="Pop5/Rpp14/Rnp2-like"/>
</dbReference>
<dbReference type="Proteomes" id="UP000292282">
    <property type="component" value="Unassembled WGS sequence"/>
</dbReference>
<protein>
    <recommendedName>
        <fullName evidence="5">Ribonuclease P/MRP protein subunit POP5</fullName>
        <ecNumber evidence="5">3.1.26.5</ecNumber>
    </recommendedName>
</protein>
<comment type="similarity">
    <text evidence="2 5">Belongs to the eukaryotic/archaeal RNase P protein component 2 family.</text>
</comment>
<dbReference type="EMBL" id="PITK01000536">
    <property type="protein sequence ID" value="TBU13081.1"/>
    <property type="molecule type" value="Genomic_DNA"/>
</dbReference>
<dbReference type="Proteomes" id="UP000292362">
    <property type="component" value="Unassembled WGS sequence"/>
</dbReference>
<keyword evidence="4" id="KW-0539">Nucleus</keyword>
<dbReference type="OrthoDB" id="2189070at2759"/>
<dbReference type="VEuPathDB" id="MicrosporidiaDB:CWI38_0536p0010"/>
<dbReference type="Gene3D" id="3.30.70.3250">
    <property type="entry name" value="Ribonuclease P, Pop5 subunit"/>
    <property type="match status" value="1"/>
</dbReference>
<evidence type="ECO:0000256" key="3">
    <source>
        <dbReference type="ARBA" id="ARBA00022694"/>
    </source>
</evidence>
<dbReference type="EMBL" id="PITJ01000037">
    <property type="protein sequence ID" value="TBU05213.1"/>
    <property type="molecule type" value="Genomic_DNA"/>
</dbReference>
<gene>
    <name evidence="6" type="ORF">CWI37_0037p0060</name>
    <name evidence="7" type="ORF">CWI38_0536p0010</name>
</gene>
<comment type="function">
    <text evidence="5">Component of ribonuclease P, a protein complex that generates mature tRNA molecules by cleaving their 5'-ends.</text>
</comment>
<dbReference type="Pfam" id="PF01900">
    <property type="entry name" value="RNase_P_Rpp14"/>
    <property type="match status" value="1"/>
</dbReference>
<dbReference type="AlphaFoldDB" id="A0A4Q9LYS1"/>
<reference evidence="8 9" key="1">
    <citation type="submission" date="2017-12" db="EMBL/GenBank/DDBJ databases">
        <authorList>
            <person name="Pombert J.-F."/>
            <person name="Haag K.L."/>
            <person name="Ebert D."/>
        </authorList>
    </citation>
    <scope>NUCLEOTIDE SEQUENCE [LARGE SCALE GENOMIC DNA]</scope>
    <source>
        <strain evidence="6">FI-OER-3-3</strain>
        <strain evidence="7">IL-G-3</strain>
    </source>
</reference>
<comment type="caution">
    <text evidence="7">The sequence shown here is derived from an EMBL/GenBank/DDBJ whole genome shotgun (WGS) entry which is preliminary data.</text>
</comment>
<evidence type="ECO:0000313" key="7">
    <source>
        <dbReference type="EMBL" id="TBU13081.1"/>
    </source>
</evidence>
<comment type="subcellular location">
    <subcellularLocation>
        <location evidence="1">Nucleus</location>
    </subcellularLocation>
</comment>
<keyword evidence="3 5" id="KW-0819">tRNA processing</keyword>
<name>A0A4Q9LYS1_9MICR</name>
<evidence type="ECO:0000256" key="4">
    <source>
        <dbReference type="ARBA" id="ARBA00023242"/>
    </source>
</evidence>
<dbReference type="GO" id="GO:0004526">
    <property type="term" value="F:ribonuclease P activity"/>
    <property type="evidence" value="ECO:0007669"/>
    <property type="project" value="UniProtKB-EC"/>
</dbReference>
<dbReference type="EC" id="3.1.26.5" evidence="5"/>
<dbReference type="SUPFAM" id="SSF160350">
    <property type="entry name" value="Rnp2-like"/>
    <property type="match status" value="1"/>
</dbReference>
<comment type="catalytic activity">
    <reaction evidence="5">
        <text>Endonucleolytic cleavage of RNA, removing 5'-extranucleotides from tRNA precursor.</text>
        <dbReference type="EC" id="3.1.26.5"/>
    </reaction>
</comment>
<evidence type="ECO:0000256" key="2">
    <source>
        <dbReference type="ARBA" id="ARBA00010800"/>
    </source>
</evidence>
<dbReference type="PIRSF" id="PIRSF023803">
    <property type="entry name" value="Ribonuclease_P_prd"/>
    <property type="match status" value="1"/>
</dbReference>
<evidence type="ECO:0000256" key="5">
    <source>
        <dbReference type="PIRNR" id="PIRNR023803"/>
    </source>
</evidence>
<evidence type="ECO:0000313" key="8">
    <source>
        <dbReference type="Proteomes" id="UP000292282"/>
    </source>
</evidence>
<evidence type="ECO:0000313" key="9">
    <source>
        <dbReference type="Proteomes" id="UP000292362"/>
    </source>
</evidence>
<dbReference type="InterPro" id="IPR016819">
    <property type="entry name" value="RNase_P/MRP_POP5"/>
</dbReference>
<dbReference type="GO" id="GO:0001682">
    <property type="term" value="P:tRNA 5'-leader removal"/>
    <property type="evidence" value="ECO:0007669"/>
    <property type="project" value="InterPro"/>
</dbReference>